<name>A0AAD8L8Y7_TARER</name>
<gene>
    <name evidence="1" type="ORF">QVD17_00533</name>
</gene>
<reference evidence="1" key="1">
    <citation type="journal article" date="2023" name="bioRxiv">
        <title>Improved chromosome-level genome assembly for marigold (Tagetes erecta).</title>
        <authorList>
            <person name="Jiang F."/>
            <person name="Yuan L."/>
            <person name="Wang S."/>
            <person name="Wang H."/>
            <person name="Xu D."/>
            <person name="Wang A."/>
            <person name="Fan W."/>
        </authorList>
    </citation>
    <scope>NUCLEOTIDE SEQUENCE</scope>
    <source>
        <strain evidence="1">WSJ</strain>
        <tissue evidence="1">Leaf</tissue>
    </source>
</reference>
<protein>
    <submittedName>
        <fullName evidence="1">Uncharacterized protein</fullName>
    </submittedName>
</protein>
<organism evidence="1 2">
    <name type="scientific">Tagetes erecta</name>
    <name type="common">African marigold</name>
    <dbReference type="NCBI Taxonomy" id="13708"/>
    <lineage>
        <taxon>Eukaryota</taxon>
        <taxon>Viridiplantae</taxon>
        <taxon>Streptophyta</taxon>
        <taxon>Embryophyta</taxon>
        <taxon>Tracheophyta</taxon>
        <taxon>Spermatophyta</taxon>
        <taxon>Magnoliopsida</taxon>
        <taxon>eudicotyledons</taxon>
        <taxon>Gunneridae</taxon>
        <taxon>Pentapetalae</taxon>
        <taxon>asterids</taxon>
        <taxon>campanulids</taxon>
        <taxon>Asterales</taxon>
        <taxon>Asteraceae</taxon>
        <taxon>Asteroideae</taxon>
        <taxon>Heliantheae alliance</taxon>
        <taxon>Tageteae</taxon>
        <taxon>Tagetes</taxon>
    </lineage>
</organism>
<dbReference type="AlphaFoldDB" id="A0AAD8L8Y7"/>
<dbReference type="EMBL" id="JAUHHV010000001">
    <property type="protein sequence ID" value="KAK1434781.1"/>
    <property type="molecule type" value="Genomic_DNA"/>
</dbReference>
<comment type="caution">
    <text evidence="1">The sequence shown here is derived from an EMBL/GenBank/DDBJ whole genome shotgun (WGS) entry which is preliminary data.</text>
</comment>
<dbReference type="Proteomes" id="UP001229421">
    <property type="component" value="Unassembled WGS sequence"/>
</dbReference>
<accession>A0AAD8L8Y7</accession>
<proteinExistence type="predicted"/>
<keyword evidence="2" id="KW-1185">Reference proteome</keyword>
<evidence type="ECO:0000313" key="2">
    <source>
        <dbReference type="Proteomes" id="UP001229421"/>
    </source>
</evidence>
<sequence>MATSKGSDGYNHSGSESAAMIGYISSGKTSVSGEGSYQSTSRFSYVDKQSGCYSNVTNKEKASAGDFQWKNGTTGTRNEYKESSTFRFGDKNGYTEVYNEQKVRNVTYDKSNCTSNNYIAYDNEHGPYDGYGNGNDGGEFDEGGSYGGYGYHEDHGSYGRCDYNNENYGSYGGYGYGYGYDSD</sequence>
<evidence type="ECO:0000313" key="1">
    <source>
        <dbReference type="EMBL" id="KAK1434781.1"/>
    </source>
</evidence>